<evidence type="ECO:0000256" key="5">
    <source>
        <dbReference type="RuleBase" id="RU003833"/>
    </source>
</evidence>
<organism evidence="8 9">
    <name type="scientific">Eutypa lata (strain UCR-EL1)</name>
    <name type="common">Grapevine dieback disease fungus</name>
    <name type="synonym">Eutypa armeniacae</name>
    <dbReference type="NCBI Taxonomy" id="1287681"/>
    <lineage>
        <taxon>Eukaryota</taxon>
        <taxon>Fungi</taxon>
        <taxon>Dikarya</taxon>
        <taxon>Ascomycota</taxon>
        <taxon>Pezizomycotina</taxon>
        <taxon>Sordariomycetes</taxon>
        <taxon>Xylariomycetidae</taxon>
        <taxon>Xylariales</taxon>
        <taxon>Diatrypaceae</taxon>
        <taxon>Eutypa</taxon>
    </lineage>
</organism>
<accession>M7SQY5</accession>
<gene>
    <name evidence="8" type="ORF">UCREL1_4078</name>
</gene>
<dbReference type="eggNOG" id="KOG1386">
    <property type="taxonomic scope" value="Eukaryota"/>
</dbReference>
<dbReference type="KEGG" id="ela:UCREL1_4078"/>
<dbReference type="GO" id="GO:0016020">
    <property type="term" value="C:membrane"/>
    <property type="evidence" value="ECO:0007669"/>
    <property type="project" value="TreeGrafter"/>
</dbReference>
<keyword evidence="7" id="KW-1133">Transmembrane helix</keyword>
<proteinExistence type="inferred from homology"/>
<evidence type="ECO:0000313" key="8">
    <source>
        <dbReference type="EMBL" id="EMR68904.1"/>
    </source>
</evidence>
<keyword evidence="2 5" id="KW-0378">Hydrolase</keyword>
<keyword evidence="9" id="KW-1185">Reference proteome</keyword>
<dbReference type="OrthoDB" id="6372431at2759"/>
<dbReference type="AlphaFoldDB" id="M7SQY5"/>
<dbReference type="GO" id="GO:0005524">
    <property type="term" value="F:ATP binding"/>
    <property type="evidence" value="ECO:0007669"/>
    <property type="project" value="UniProtKB-KW"/>
</dbReference>
<feature type="region of interest" description="Disordered" evidence="6">
    <location>
        <begin position="598"/>
        <end position="691"/>
    </location>
</feature>
<keyword evidence="4" id="KW-0547">Nucleotide-binding</keyword>
<dbReference type="STRING" id="1287681.M7SQY5"/>
<feature type="compositionally biased region" description="Polar residues" evidence="6">
    <location>
        <begin position="674"/>
        <end position="691"/>
    </location>
</feature>
<dbReference type="GO" id="GO:0045134">
    <property type="term" value="F:UDP phosphatase activity"/>
    <property type="evidence" value="ECO:0007669"/>
    <property type="project" value="TreeGrafter"/>
</dbReference>
<protein>
    <submittedName>
        <fullName evidence="8">Putative golgi apyrase protein</fullName>
    </submittedName>
</protein>
<keyword evidence="7" id="KW-0812">Transmembrane</keyword>
<name>M7SQY5_EUTLA</name>
<dbReference type="HOGENOM" id="CLU_010246_3_0_1"/>
<dbReference type="GO" id="GO:0046036">
    <property type="term" value="P:CTP metabolic process"/>
    <property type="evidence" value="ECO:0007669"/>
    <property type="project" value="TreeGrafter"/>
</dbReference>
<dbReference type="PROSITE" id="PS01238">
    <property type="entry name" value="GDA1_CD39_NTPASE"/>
    <property type="match status" value="1"/>
</dbReference>
<evidence type="ECO:0000256" key="7">
    <source>
        <dbReference type="SAM" id="Phobius"/>
    </source>
</evidence>
<dbReference type="GO" id="GO:0017111">
    <property type="term" value="F:ribonucleoside triphosphate phosphatase activity"/>
    <property type="evidence" value="ECO:0007669"/>
    <property type="project" value="TreeGrafter"/>
</dbReference>
<dbReference type="GO" id="GO:0005794">
    <property type="term" value="C:Golgi apparatus"/>
    <property type="evidence" value="ECO:0007669"/>
    <property type="project" value="TreeGrafter"/>
</dbReference>
<dbReference type="InterPro" id="IPR000407">
    <property type="entry name" value="GDA1_CD39_NTPase"/>
</dbReference>
<evidence type="ECO:0000313" key="9">
    <source>
        <dbReference type="Proteomes" id="UP000012174"/>
    </source>
</evidence>
<feature type="transmembrane region" description="Helical" evidence="7">
    <location>
        <begin position="519"/>
        <end position="536"/>
    </location>
</feature>
<dbReference type="GO" id="GO:0004382">
    <property type="term" value="F:GDP phosphatase activity"/>
    <property type="evidence" value="ECO:0007669"/>
    <property type="project" value="TreeGrafter"/>
</dbReference>
<evidence type="ECO:0000256" key="1">
    <source>
        <dbReference type="ARBA" id="ARBA00009283"/>
    </source>
</evidence>
<sequence>MGKGKWRWGVILDAGSSGTRVYIYRWKDPARALKHASYEDLHSLPQLQSKNDWTKKIRPGVSTFGDHPEDVGPEHLQDLIDHALDIIPEEKHADTPIFLMATAGMRLLPLNEQRAVTSEICSYFRENTRFSLPDCDMHIQVIPGATEGLYGWIAANYLLGGFDDPNGHAHGKGHHTYGFLDMGGASAQIAFAPNTTVAEQHSDDLQLLRMRTLNGAPLEYKLFTTTWLRFGMNEARHRYVEKLLDTYLVEDTQHEVPDPCLPRGLRTTVDGEIIEGNSAKMELVGTGEFDDCLRMTRPLLGKDMVCHDDPCLLNGQHVPPIDFDVNHFVGVSEFWHTTHGVFSKDKEAAYDFNTYQDTVLEFCSQSWEDIEDDIDSKKRGDAQEACFKASWLINVLHEGLGIPRVGLDPTPVPGYNTTKGVSEAAQAKGFLDPFQAANKIDGFEVSWTLGKMVLYASGQIPPQSNANMPVGFGSNMKGIPEDFQYAGSTYNTTLSYDDDDDDWSDTAEEFLDQAKSRSSSGFFLFILILFFLAFLFRKRDRRMRLYSRINSVLRPRRRQGSPRKGGRGFSNLANKLFGRGAYNYERVLEEGDFAQFELGETSSDDGDHSDGSGSSRVGRASGLATPKLNVEGFDDMKKPGHTGNALDRSGLVVRTESRERLFPQMLHAGRRSRNGSPTRQKSPLMSSLNEN</sequence>
<feature type="active site" description="Proton acceptor" evidence="3">
    <location>
        <position position="147"/>
    </location>
</feature>
<evidence type="ECO:0000256" key="2">
    <source>
        <dbReference type="ARBA" id="ARBA00022801"/>
    </source>
</evidence>
<dbReference type="PANTHER" id="PTHR11782">
    <property type="entry name" value="ADENOSINE/GUANOSINE DIPHOSPHATASE"/>
    <property type="match status" value="1"/>
</dbReference>
<evidence type="ECO:0000256" key="3">
    <source>
        <dbReference type="PIRSR" id="PIRSR600407-1"/>
    </source>
</evidence>
<dbReference type="OMA" id="HESIGFM"/>
<dbReference type="CDD" id="cd24039">
    <property type="entry name" value="ASKHA_NBD_YND1-like"/>
    <property type="match status" value="1"/>
</dbReference>
<keyword evidence="4" id="KW-0067">ATP-binding</keyword>
<feature type="binding site" evidence="4">
    <location>
        <begin position="184"/>
        <end position="188"/>
    </location>
    <ligand>
        <name>ATP</name>
        <dbReference type="ChEBI" id="CHEBI:30616"/>
    </ligand>
</feature>
<comment type="similarity">
    <text evidence="1 5">Belongs to the GDA1/CD39 NTPase family.</text>
</comment>
<dbReference type="Gene3D" id="3.30.420.150">
    <property type="entry name" value="Exopolyphosphatase. Domain 2"/>
    <property type="match status" value="1"/>
</dbReference>
<dbReference type="PANTHER" id="PTHR11782:SF121">
    <property type="entry name" value="NUCLEOSIDE-DIPHOSPHATASE MIG-23"/>
    <property type="match status" value="1"/>
</dbReference>
<dbReference type="Pfam" id="PF01150">
    <property type="entry name" value="GDA1_CD39"/>
    <property type="match status" value="1"/>
</dbReference>
<dbReference type="GO" id="GO:0006256">
    <property type="term" value="P:UDP catabolic process"/>
    <property type="evidence" value="ECO:0007669"/>
    <property type="project" value="TreeGrafter"/>
</dbReference>
<evidence type="ECO:0000256" key="4">
    <source>
        <dbReference type="PIRSR" id="PIRSR600407-2"/>
    </source>
</evidence>
<dbReference type="Gene3D" id="3.30.420.40">
    <property type="match status" value="1"/>
</dbReference>
<feature type="compositionally biased region" description="Low complexity" evidence="6">
    <location>
        <begin position="611"/>
        <end position="622"/>
    </location>
</feature>
<evidence type="ECO:0000256" key="6">
    <source>
        <dbReference type="SAM" id="MobiDB-lite"/>
    </source>
</evidence>
<keyword evidence="7" id="KW-0472">Membrane</keyword>
<dbReference type="Proteomes" id="UP000012174">
    <property type="component" value="Unassembled WGS sequence"/>
</dbReference>
<reference evidence="9" key="1">
    <citation type="journal article" date="2013" name="Genome Announc.">
        <title>Draft genome sequence of the grapevine dieback fungus Eutypa lata UCR-EL1.</title>
        <authorList>
            <person name="Blanco-Ulate B."/>
            <person name="Rolshausen P.E."/>
            <person name="Cantu D."/>
        </authorList>
    </citation>
    <scope>NUCLEOTIDE SEQUENCE [LARGE SCALE GENOMIC DNA]</scope>
    <source>
        <strain evidence="9">UCR-EL1</strain>
    </source>
</reference>
<dbReference type="EMBL" id="KB706154">
    <property type="protein sequence ID" value="EMR68904.1"/>
    <property type="molecule type" value="Genomic_DNA"/>
</dbReference>